<sequence>MQRPPLLSEQPIVGLSAEAQAAFNAANEPFQGYSSIPFADKFSSPLNIPKVWRDRAAGRNQEPNLHTNPWSLDYRVAYGDSDSDEEWGWKHVPSTKRTKLQSMALEDPFWAHHSATKPVAPPDPFMEAAAARLLAHCFAMYVYIGPDKKYHAGVNSVWDAQIE</sequence>
<dbReference type="Proteomes" id="UP001465755">
    <property type="component" value="Unassembled WGS sequence"/>
</dbReference>
<dbReference type="AlphaFoldDB" id="A0AAW1NP05"/>
<accession>A0AAW1NP05</accession>
<evidence type="ECO:0000313" key="1">
    <source>
        <dbReference type="EMBL" id="KAK9788607.1"/>
    </source>
</evidence>
<organism evidence="1 2">
    <name type="scientific">Symbiochloris irregularis</name>
    <dbReference type="NCBI Taxonomy" id="706552"/>
    <lineage>
        <taxon>Eukaryota</taxon>
        <taxon>Viridiplantae</taxon>
        <taxon>Chlorophyta</taxon>
        <taxon>core chlorophytes</taxon>
        <taxon>Trebouxiophyceae</taxon>
        <taxon>Trebouxiales</taxon>
        <taxon>Trebouxiaceae</taxon>
        <taxon>Symbiochloris</taxon>
    </lineage>
</organism>
<evidence type="ECO:0000313" key="2">
    <source>
        <dbReference type="Proteomes" id="UP001465755"/>
    </source>
</evidence>
<gene>
    <name evidence="1" type="ORF">WJX73_008687</name>
</gene>
<proteinExistence type="predicted"/>
<keyword evidence="2" id="KW-1185">Reference proteome</keyword>
<comment type="caution">
    <text evidence="1">The sequence shown here is derived from an EMBL/GenBank/DDBJ whole genome shotgun (WGS) entry which is preliminary data.</text>
</comment>
<name>A0AAW1NP05_9CHLO</name>
<protein>
    <submittedName>
        <fullName evidence="1">Uncharacterized protein</fullName>
    </submittedName>
</protein>
<reference evidence="1 2" key="1">
    <citation type="journal article" date="2024" name="Nat. Commun.">
        <title>Phylogenomics reveals the evolutionary origins of lichenization in chlorophyte algae.</title>
        <authorList>
            <person name="Puginier C."/>
            <person name="Libourel C."/>
            <person name="Otte J."/>
            <person name="Skaloud P."/>
            <person name="Haon M."/>
            <person name="Grisel S."/>
            <person name="Petersen M."/>
            <person name="Berrin J.G."/>
            <person name="Delaux P.M."/>
            <person name="Dal Grande F."/>
            <person name="Keller J."/>
        </authorList>
    </citation>
    <scope>NUCLEOTIDE SEQUENCE [LARGE SCALE GENOMIC DNA]</scope>
    <source>
        <strain evidence="1 2">SAG 2036</strain>
    </source>
</reference>
<dbReference type="EMBL" id="JALJOQ010000222">
    <property type="protein sequence ID" value="KAK9788607.1"/>
    <property type="molecule type" value="Genomic_DNA"/>
</dbReference>